<evidence type="ECO:0000256" key="2">
    <source>
        <dbReference type="ARBA" id="ARBA00021162"/>
    </source>
</evidence>
<proteinExistence type="predicted"/>
<organism evidence="10 11">
    <name type="scientific">Elysia chlorotica</name>
    <name type="common">Eastern emerald elysia</name>
    <name type="synonym">Sea slug</name>
    <dbReference type="NCBI Taxonomy" id="188477"/>
    <lineage>
        <taxon>Eukaryota</taxon>
        <taxon>Metazoa</taxon>
        <taxon>Spiralia</taxon>
        <taxon>Lophotrochozoa</taxon>
        <taxon>Mollusca</taxon>
        <taxon>Gastropoda</taxon>
        <taxon>Heterobranchia</taxon>
        <taxon>Euthyneura</taxon>
        <taxon>Panpulmonata</taxon>
        <taxon>Sacoglossa</taxon>
        <taxon>Placobranchoidea</taxon>
        <taxon>Plakobranchidae</taxon>
        <taxon>Elysia</taxon>
    </lineage>
</organism>
<evidence type="ECO:0000313" key="10">
    <source>
        <dbReference type="EMBL" id="RUS72294.1"/>
    </source>
</evidence>
<protein>
    <recommendedName>
        <fullName evidence="2">Menin</fullName>
    </recommendedName>
</protein>
<evidence type="ECO:0000256" key="3">
    <source>
        <dbReference type="ARBA" id="ARBA00022491"/>
    </source>
</evidence>
<keyword evidence="4" id="KW-0597">Phosphoprotein</keyword>
<keyword evidence="8" id="KW-0804">Transcription</keyword>
<gene>
    <name evidence="10" type="ORF">EGW08_019940</name>
</gene>
<comment type="caution">
    <text evidence="10">The sequence shown here is derived from an EMBL/GenBank/DDBJ whole genome shotgun (WGS) entry which is preliminary data.</text>
</comment>
<evidence type="ECO:0000256" key="1">
    <source>
        <dbReference type="ARBA" id="ARBA00004123"/>
    </source>
</evidence>
<dbReference type="InterPro" id="IPR007747">
    <property type="entry name" value="Menin"/>
</dbReference>
<dbReference type="PANTHER" id="PTHR12693">
    <property type="entry name" value="MENIN"/>
    <property type="match status" value="1"/>
</dbReference>
<evidence type="ECO:0000256" key="4">
    <source>
        <dbReference type="ARBA" id="ARBA00022553"/>
    </source>
</evidence>
<accession>A0A433SSP2</accession>
<reference evidence="10 11" key="1">
    <citation type="submission" date="2019-01" db="EMBL/GenBank/DDBJ databases">
        <title>A draft genome assembly of the solar-powered sea slug Elysia chlorotica.</title>
        <authorList>
            <person name="Cai H."/>
            <person name="Li Q."/>
            <person name="Fang X."/>
            <person name="Li J."/>
            <person name="Curtis N.E."/>
            <person name="Altenburger A."/>
            <person name="Shibata T."/>
            <person name="Feng M."/>
            <person name="Maeda T."/>
            <person name="Schwartz J.A."/>
            <person name="Shigenobu S."/>
            <person name="Lundholm N."/>
            <person name="Nishiyama T."/>
            <person name="Yang H."/>
            <person name="Hasebe M."/>
            <person name="Li S."/>
            <person name="Pierce S.K."/>
            <person name="Wang J."/>
        </authorList>
    </citation>
    <scope>NUCLEOTIDE SEQUENCE [LARGE SCALE GENOMIC DNA]</scope>
    <source>
        <strain evidence="10">EC2010</strain>
        <tissue evidence="10">Whole organism of an adult</tissue>
    </source>
</reference>
<dbReference type="GO" id="GO:0000785">
    <property type="term" value="C:chromatin"/>
    <property type="evidence" value="ECO:0007669"/>
    <property type="project" value="TreeGrafter"/>
</dbReference>
<dbReference type="GO" id="GO:0035097">
    <property type="term" value="C:histone methyltransferase complex"/>
    <property type="evidence" value="ECO:0007669"/>
    <property type="project" value="TreeGrafter"/>
</dbReference>
<dbReference type="Proteomes" id="UP000271974">
    <property type="component" value="Unassembled WGS sequence"/>
</dbReference>
<evidence type="ECO:0000256" key="7">
    <source>
        <dbReference type="ARBA" id="ARBA00023125"/>
    </source>
</evidence>
<evidence type="ECO:0000313" key="11">
    <source>
        <dbReference type="Proteomes" id="UP000271974"/>
    </source>
</evidence>
<comment type="subcellular location">
    <subcellularLocation>
        <location evidence="1">Nucleus</location>
    </subcellularLocation>
</comment>
<evidence type="ECO:0000256" key="9">
    <source>
        <dbReference type="ARBA" id="ARBA00023242"/>
    </source>
</evidence>
<keyword evidence="7" id="KW-0238">DNA-binding</keyword>
<keyword evidence="9" id="KW-0539">Nucleus</keyword>
<dbReference type="GO" id="GO:0006357">
    <property type="term" value="P:regulation of transcription by RNA polymerase II"/>
    <property type="evidence" value="ECO:0007669"/>
    <property type="project" value="TreeGrafter"/>
</dbReference>
<dbReference type="STRING" id="188477.A0A433SSP2"/>
<dbReference type="GO" id="GO:0045786">
    <property type="term" value="P:negative regulation of cell cycle"/>
    <property type="evidence" value="ECO:0007669"/>
    <property type="project" value="TreeGrafter"/>
</dbReference>
<dbReference type="GO" id="GO:0008285">
    <property type="term" value="P:negative regulation of cell population proliferation"/>
    <property type="evidence" value="ECO:0007669"/>
    <property type="project" value="TreeGrafter"/>
</dbReference>
<dbReference type="GO" id="GO:0003682">
    <property type="term" value="F:chromatin binding"/>
    <property type="evidence" value="ECO:0007669"/>
    <property type="project" value="TreeGrafter"/>
</dbReference>
<dbReference type="GO" id="GO:0000403">
    <property type="term" value="F:Y-form DNA binding"/>
    <property type="evidence" value="ECO:0007669"/>
    <property type="project" value="TreeGrafter"/>
</dbReference>
<dbReference type="PANTHER" id="PTHR12693:SF3">
    <property type="entry name" value="MENIN"/>
    <property type="match status" value="1"/>
</dbReference>
<keyword evidence="11" id="KW-1185">Reference proteome</keyword>
<dbReference type="AlphaFoldDB" id="A0A433SSP2"/>
<dbReference type="Pfam" id="PF05053">
    <property type="entry name" value="Menin"/>
    <property type="match status" value="1"/>
</dbReference>
<evidence type="ECO:0000256" key="5">
    <source>
        <dbReference type="ARBA" id="ARBA00022853"/>
    </source>
</evidence>
<keyword evidence="3" id="KW-0678">Repressor</keyword>
<name>A0A433SSP2_ELYCH</name>
<dbReference type="OrthoDB" id="5962932at2759"/>
<dbReference type="EMBL" id="RQTK01001085">
    <property type="protein sequence ID" value="RUS72294.1"/>
    <property type="molecule type" value="Genomic_DNA"/>
</dbReference>
<sequence>MPSPITRDVSWLAKHRYTCLIRIELRLDAGADSPTYRDGGGEKELAQVVEHWSIYGPISSPGLFNVTAQVSSPYLVYGRTFARVARRCIENALTMNRAIPAAEESALLRPIFPVVDLETVEALYAKFETLVRGSIDLTQYESKFSSRELVKKISDVVWSSLSRSFKDKAHLQSLYSFLTAHWAILSVFAPTLSSSAEMKDEFYEELEVTSERLYLHKDFSAWVGANHDSWPRCISHFGVGKLIKNGQRLLELCPLYDLCITNTTPSRKGGSDKRWGHTREVIYNSVVDAFGKKKKNPGWCEAGITILEPAISPKRATLLE</sequence>
<keyword evidence="5" id="KW-0156">Chromatin regulator</keyword>
<evidence type="ECO:0000256" key="8">
    <source>
        <dbReference type="ARBA" id="ARBA00023163"/>
    </source>
</evidence>
<dbReference type="GO" id="GO:0000976">
    <property type="term" value="F:transcription cis-regulatory region binding"/>
    <property type="evidence" value="ECO:0007669"/>
    <property type="project" value="TreeGrafter"/>
</dbReference>
<dbReference type="GO" id="GO:0006325">
    <property type="term" value="P:chromatin organization"/>
    <property type="evidence" value="ECO:0007669"/>
    <property type="project" value="UniProtKB-KW"/>
</dbReference>
<keyword evidence="6" id="KW-0805">Transcription regulation</keyword>
<evidence type="ECO:0000256" key="6">
    <source>
        <dbReference type="ARBA" id="ARBA00023015"/>
    </source>
</evidence>